<protein>
    <submittedName>
        <fullName evidence="2">Alpha/beta hydrolase</fullName>
    </submittedName>
</protein>
<comment type="caution">
    <text evidence="2">The sequence shown here is derived from an EMBL/GenBank/DDBJ whole genome shotgun (WGS) entry which is preliminary data.</text>
</comment>
<evidence type="ECO:0000313" key="3">
    <source>
        <dbReference type="Proteomes" id="UP001501237"/>
    </source>
</evidence>
<name>A0ABP6QAL6_9ACTN</name>
<dbReference type="Pfam" id="PF12146">
    <property type="entry name" value="Hydrolase_4"/>
    <property type="match status" value="1"/>
</dbReference>
<dbReference type="PANTHER" id="PTHR11614">
    <property type="entry name" value="PHOSPHOLIPASE-RELATED"/>
    <property type="match status" value="1"/>
</dbReference>
<evidence type="ECO:0000313" key="2">
    <source>
        <dbReference type="EMBL" id="GAA3215032.1"/>
    </source>
</evidence>
<dbReference type="InterPro" id="IPR029058">
    <property type="entry name" value="AB_hydrolase_fold"/>
</dbReference>
<dbReference type="InterPro" id="IPR051044">
    <property type="entry name" value="MAG_DAG_Lipase"/>
</dbReference>
<feature type="domain" description="Serine aminopeptidase S33" evidence="1">
    <location>
        <begin position="21"/>
        <end position="262"/>
    </location>
</feature>
<evidence type="ECO:0000259" key="1">
    <source>
        <dbReference type="Pfam" id="PF12146"/>
    </source>
</evidence>
<organism evidence="2 3">
    <name type="scientific">Actinocorallia longicatena</name>
    <dbReference type="NCBI Taxonomy" id="111803"/>
    <lineage>
        <taxon>Bacteria</taxon>
        <taxon>Bacillati</taxon>
        <taxon>Actinomycetota</taxon>
        <taxon>Actinomycetes</taxon>
        <taxon>Streptosporangiales</taxon>
        <taxon>Thermomonosporaceae</taxon>
        <taxon>Actinocorallia</taxon>
    </lineage>
</organism>
<dbReference type="EMBL" id="BAAAUV010000008">
    <property type="protein sequence ID" value="GAA3215032.1"/>
    <property type="molecule type" value="Genomic_DNA"/>
</dbReference>
<proteinExistence type="predicted"/>
<dbReference type="SUPFAM" id="SSF53474">
    <property type="entry name" value="alpha/beta-Hydrolases"/>
    <property type="match status" value="1"/>
</dbReference>
<sequence length="279" mass="30290">MFTYPGGDGVAITVHEWPVDEPRAVVQVAHGMGEHAARYAPLAAHLNGLGYSVYAADHRGHGKSMHAGPGVLGDGGWNLLVEDMVTLTGLLRKQHPGVPLVLVAHSLGSFAAQQYVLDHSELLDGLALSGTTAIDQLLAGPPDPSVNVLELFNAPFEPARTPFDWLSRDEAQVDLYVADEYCGFELDLQGMTELTDAAPRLADPSGVTFDLPIYVAVGSMDPLNGGLALSDLVVSRYRDAGLTDVTYQPYDQARHEIFNETNRDEVFDDLAQWIRRVTR</sequence>
<reference evidence="3" key="1">
    <citation type="journal article" date="2019" name="Int. J. Syst. Evol. Microbiol.">
        <title>The Global Catalogue of Microorganisms (GCM) 10K type strain sequencing project: providing services to taxonomists for standard genome sequencing and annotation.</title>
        <authorList>
            <consortium name="The Broad Institute Genomics Platform"/>
            <consortium name="The Broad Institute Genome Sequencing Center for Infectious Disease"/>
            <person name="Wu L."/>
            <person name="Ma J."/>
        </authorList>
    </citation>
    <scope>NUCLEOTIDE SEQUENCE [LARGE SCALE GENOMIC DNA]</scope>
    <source>
        <strain evidence="3">JCM 9377</strain>
    </source>
</reference>
<dbReference type="Gene3D" id="3.40.50.1820">
    <property type="entry name" value="alpha/beta hydrolase"/>
    <property type="match status" value="1"/>
</dbReference>
<accession>A0ABP6QAL6</accession>
<dbReference type="InterPro" id="IPR022742">
    <property type="entry name" value="Hydrolase_4"/>
</dbReference>
<keyword evidence="3" id="KW-1185">Reference proteome</keyword>
<dbReference type="RefSeq" id="WP_344829444.1">
    <property type="nucleotide sequence ID" value="NZ_BAAAUV010000008.1"/>
</dbReference>
<gene>
    <name evidence="2" type="ORF">GCM10010468_36190</name>
</gene>
<dbReference type="Proteomes" id="UP001501237">
    <property type="component" value="Unassembled WGS sequence"/>
</dbReference>
<dbReference type="GO" id="GO:0016787">
    <property type="term" value="F:hydrolase activity"/>
    <property type="evidence" value="ECO:0007669"/>
    <property type="project" value="UniProtKB-KW"/>
</dbReference>
<keyword evidence="2" id="KW-0378">Hydrolase</keyword>